<evidence type="ECO:0000313" key="2">
    <source>
        <dbReference type="Proteomes" id="UP001159427"/>
    </source>
</evidence>
<organism evidence="1 2">
    <name type="scientific">Porites evermanni</name>
    <dbReference type="NCBI Taxonomy" id="104178"/>
    <lineage>
        <taxon>Eukaryota</taxon>
        <taxon>Metazoa</taxon>
        <taxon>Cnidaria</taxon>
        <taxon>Anthozoa</taxon>
        <taxon>Hexacorallia</taxon>
        <taxon>Scleractinia</taxon>
        <taxon>Fungiina</taxon>
        <taxon>Poritidae</taxon>
        <taxon>Porites</taxon>
    </lineage>
</organism>
<name>A0ABN8MAC6_9CNID</name>
<reference evidence="1 2" key="1">
    <citation type="submission" date="2022-05" db="EMBL/GenBank/DDBJ databases">
        <authorList>
            <consortium name="Genoscope - CEA"/>
            <person name="William W."/>
        </authorList>
    </citation>
    <scope>NUCLEOTIDE SEQUENCE [LARGE SCALE GENOMIC DNA]</scope>
</reference>
<keyword evidence="2" id="KW-1185">Reference proteome</keyword>
<dbReference type="EMBL" id="CALNXI010000318">
    <property type="protein sequence ID" value="CAH3024760.1"/>
    <property type="molecule type" value="Genomic_DNA"/>
</dbReference>
<accession>A0ABN8MAC6</accession>
<dbReference type="Proteomes" id="UP001159427">
    <property type="component" value="Unassembled WGS sequence"/>
</dbReference>
<proteinExistence type="predicted"/>
<feature type="non-terminal residue" evidence="1">
    <location>
        <position position="89"/>
    </location>
</feature>
<gene>
    <name evidence="1" type="ORF">PEVE_00023887</name>
</gene>
<protein>
    <submittedName>
        <fullName evidence="1">Uncharacterized protein</fullName>
    </submittedName>
</protein>
<evidence type="ECO:0000313" key="1">
    <source>
        <dbReference type="EMBL" id="CAH3024760.1"/>
    </source>
</evidence>
<comment type="caution">
    <text evidence="1">The sequence shown here is derived from an EMBL/GenBank/DDBJ whole genome shotgun (WGS) entry which is preliminary data.</text>
</comment>
<sequence>MSQKTDIITAINTDHLAVVLGVDSLAEYPRDGEETTDANVILKEIYDFYSDLYDKKLEIQSDFTGCPFVENSSTVPKLNYAMGEMYEGQ</sequence>